<dbReference type="EMBL" id="JACPSX010000043">
    <property type="protein sequence ID" value="MBI3013947.1"/>
    <property type="molecule type" value="Genomic_DNA"/>
</dbReference>
<dbReference type="PANTHER" id="PTHR34227">
    <property type="entry name" value="CHAPERONE PROTEIN YCDY"/>
    <property type="match status" value="1"/>
</dbReference>
<keyword evidence="1" id="KW-0143">Chaperone</keyword>
<accession>A0A932GMU3</accession>
<dbReference type="PANTHER" id="PTHR34227:SF1">
    <property type="entry name" value="DIMETHYL SULFOXIDE REDUCTASE CHAPERONE-RELATED"/>
    <property type="match status" value="1"/>
</dbReference>
<dbReference type="SUPFAM" id="SSF89155">
    <property type="entry name" value="TorD-like"/>
    <property type="match status" value="1"/>
</dbReference>
<comment type="caution">
    <text evidence="2">The sequence shown here is derived from an EMBL/GenBank/DDBJ whole genome shotgun (WGS) entry which is preliminary data.</text>
</comment>
<dbReference type="Proteomes" id="UP000741360">
    <property type="component" value="Unassembled WGS sequence"/>
</dbReference>
<protein>
    <submittedName>
        <fullName evidence="2">Molecular chaperone TorD family protein</fullName>
    </submittedName>
</protein>
<dbReference type="InterPro" id="IPR036411">
    <property type="entry name" value="TorD-like_sf"/>
</dbReference>
<dbReference type="InterPro" id="IPR050289">
    <property type="entry name" value="TorD/DmsD_chaperones"/>
</dbReference>
<name>A0A932GMU3_UNCTE</name>
<evidence type="ECO:0000313" key="3">
    <source>
        <dbReference type="Proteomes" id="UP000741360"/>
    </source>
</evidence>
<evidence type="ECO:0000313" key="2">
    <source>
        <dbReference type="EMBL" id="MBI3013947.1"/>
    </source>
</evidence>
<dbReference type="AlphaFoldDB" id="A0A932GMU3"/>
<organism evidence="2 3">
    <name type="scientific">Tectimicrobiota bacterium</name>
    <dbReference type="NCBI Taxonomy" id="2528274"/>
    <lineage>
        <taxon>Bacteria</taxon>
        <taxon>Pseudomonadati</taxon>
        <taxon>Nitrospinota/Tectimicrobiota group</taxon>
        <taxon>Candidatus Tectimicrobiota</taxon>
    </lineage>
</organism>
<gene>
    <name evidence="2" type="ORF">HYY65_02520</name>
</gene>
<reference evidence="2" key="1">
    <citation type="submission" date="2020-07" db="EMBL/GenBank/DDBJ databases">
        <title>Huge and variable diversity of episymbiotic CPR bacteria and DPANN archaea in groundwater ecosystems.</title>
        <authorList>
            <person name="He C.Y."/>
            <person name="Keren R."/>
            <person name="Whittaker M."/>
            <person name="Farag I.F."/>
            <person name="Doudna J."/>
            <person name="Cate J.H.D."/>
            <person name="Banfield J.F."/>
        </authorList>
    </citation>
    <scope>NUCLEOTIDE SEQUENCE</scope>
    <source>
        <strain evidence="2">NC_groundwater_717_Ag_S-0.2um_59_8</strain>
    </source>
</reference>
<evidence type="ECO:0000256" key="1">
    <source>
        <dbReference type="ARBA" id="ARBA00023186"/>
    </source>
</evidence>
<sequence length="201" mass="22823">MEEHLGSNLSRLGAERAASRSIVYGALSAAFRRPAFDAVLDKLGSSGMFLILEVEYNRLFVGPNPPRVYPYESMYQGPGGAAMGEAALHVLSTYALEGLCPGDVEKDLPDHVALELEFLAYLCAREAAALEERNEEKIFHYVGRQRDFIKNHLARWVSPFCREILRETQEDFFKCWANLLERFIRWEAKRLEVQVHGESLA</sequence>
<dbReference type="Pfam" id="PF02613">
    <property type="entry name" value="Nitrate_red_del"/>
    <property type="match status" value="1"/>
</dbReference>
<dbReference type="Gene3D" id="1.10.3480.10">
    <property type="entry name" value="TorD-like"/>
    <property type="match status" value="1"/>
</dbReference>
<dbReference type="InterPro" id="IPR020945">
    <property type="entry name" value="DMSO/NO3_reduct_chaperone"/>
</dbReference>
<proteinExistence type="predicted"/>